<organism evidence="1 2">
    <name type="scientific">Mycena chlorophos</name>
    <name type="common">Agaric fungus</name>
    <name type="synonym">Agaricus chlorophos</name>
    <dbReference type="NCBI Taxonomy" id="658473"/>
    <lineage>
        <taxon>Eukaryota</taxon>
        <taxon>Fungi</taxon>
        <taxon>Dikarya</taxon>
        <taxon>Basidiomycota</taxon>
        <taxon>Agaricomycotina</taxon>
        <taxon>Agaricomycetes</taxon>
        <taxon>Agaricomycetidae</taxon>
        <taxon>Agaricales</taxon>
        <taxon>Marasmiineae</taxon>
        <taxon>Mycenaceae</taxon>
        <taxon>Mycena</taxon>
    </lineage>
</organism>
<reference evidence="1" key="1">
    <citation type="submission" date="2014-09" db="EMBL/GenBank/DDBJ databases">
        <title>Genome sequence of the luminous mushroom Mycena chlorophos for searching fungal bioluminescence genes.</title>
        <authorList>
            <person name="Tanaka Y."/>
            <person name="Kasuga D."/>
            <person name="Oba Y."/>
            <person name="Hase S."/>
            <person name="Sato K."/>
            <person name="Oba Y."/>
            <person name="Sakakibara Y."/>
        </authorList>
    </citation>
    <scope>NUCLEOTIDE SEQUENCE</scope>
</reference>
<evidence type="ECO:0000313" key="1">
    <source>
        <dbReference type="EMBL" id="GAT44269.1"/>
    </source>
</evidence>
<dbReference type="Proteomes" id="UP000815677">
    <property type="component" value="Unassembled WGS sequence"/>
</dbReference>
<evidence type="ECO:0000313" key="2">
    <source>
        <dbReference type="Proteomes" id="UP000815677"/>
    </source>
</evidence>
<accession>A0ABQ0KZD1</accession>
<keyword evidence="2" id="KW-1185">Reference proteome</keyword>
<protein>
    <submittedName>
        <fullName evidence="1">Uncharacterized protein</fullName>
    </submittedName>
</protein>
<name>A0ABQ0KZD1_MYCCL</name>
<dbReference type="EMBL" id="DF839651">
    <property type="protein sequence ID" value="GAT44269.1"/>
    <property type="molecule type" value="Genomic_DNA"/>
</dbReference>
<proteinExistence type="predicted"/>
<gene>
    <name evidence="1" type="ORF">MCHLO_01907</name>
</gene>
<sequence length="464" mass="51640">MPQHQIQPSYRFKSRSRPLVPDLLNMSPTEHSRLGDLMRLNRGEEKLVSWSHEQGSWVVLDWPNVCWANTMRPLAPSGFLSPKCQLVVCCPDTRPNGDPYAPLVATKRRRANQVIYVYEAKDHVCLFKVYIPDRHTRGPTIGRSSSPIQQFSSSPPLSVASGVSRFSSPARASSEILTPSSSSTGTLSIIAELRQHATLYPNARAAGLDSPIFSGAKRPQPRLFDGALKCYLSADLAEARKNNDNDVMNIALQFMLGDLPSQLSDTRNHLAYDPENPPQCLHPYEPRIYHRAQERGNNHTLLNTAIGAAIQDLNSPVGITFKVFDVVRRSSETCEGCGCEYSPDGYKQHVVEAQCTNDPALKEVKADVDSPTRDLLPQRTFRDGKTPQDLTPVRSPICSAFYEWNSRIGVPRDVWFTIQTAVICCIDCELVRSLPAHRAHLDVQGQCVDPKQELSVERGGTGPW</sequence>